<evidence type="ECO:0000313" key="2">
    <source>
        <dbReference type="EMBL" id="KAG2892216.1"/>
    </source>
</evidence>
<dbReference type="Proteomes" id="UP000736787">
    <property type="component" value="Unassembled WGS sequence"/>
</dbReference>
<dbReference type="AlphaFoldDB" id="A0A8T1AXC1"/>
<dbReference type="EMBL" id="RCMK01001544">
    <property type="protein sequence ID" value="KAG2892216.1"/>
    <property type="molecule type" value="Genomic_DNA"/>
</dbReference>
<feature type="region of interest" description="Disordered" evidence="1">
    <location>
        <begin position="1"/>
        <end position="20"/>
    </location>
</feature>
<protein>
    <submittedName>
        <fullName evidence="2">Uncharacterized protein</fullName>
    </submittedName>
</protein>
<proteinExistence type="predicted"/>
<feature type="compositionally biased region" description="Polar residues" evidence="1">
    <location>
        <begin position="1"/>
        <end position="10"/>
    </location>
</feature>
<evidence type="ECO:0000256" key="1">
    <source>
        <dbReference type="SAM" id="MobiDB-lite"/>
    </source>
</evidence>
<comment type="caution">
    <text evidence="2">The sequence shown here is derived from an EMBL/GenBank/DDBJ whole genome shotgun (WGS) entry which is preliminary data.</text>
</comment>
<organism evidence="2 3">
    <name type="scientific">Phytophthora cactorum</name>
    <dbReference type="NCBI Taxonomy" id="29920"/>
    <lineage>
        <taxon>Eukaryota</taxon>
        <taxon>Sar</taxon>
        <taxon>Stramenopiles</taxon>
        <taxon>Oomycota</taxon>
        <taxon>Peronosporomycetes</taxon>
        <taxon>Peronosporales</taxon>
        <taxon>Peronosporaceae</taxon>
        <taxon>Phytophthora</taxon>
    </lineage>
</organism>
<gene>
    <name evidence="2" type="ORF">PC117_g24046</name>
</gene>
<name>A0A8T1AXC1_9STRA</name>
<reference evidence="2" key="1">
    <citation type="submission" date="2018-10" db="EMBL/GenBank/DDBJ databases">
        <title>Effector identification in a new, highly contiguous assembly of the strawberry crown rot pathogen Phytophthora cactorum.</title>
        <authorList>
            <person name="Armitage A.D."/>
            <person name="Nellist C.F."/>
            <person name="Bates H."/>
            <person name="Vickerstaff R.J."/>
            <person name="Harrison R.J."/>
        </authorList>
    </citation>
    <scope>NUCLEOTIDE SEQUENCE</scope>
    <source>
        <strain evidence="2">4040</strain>
    </source>
</reference>
<accession>A0A8T1AXC1</accession>
<sequence>MVSYPTTLSTDENHRTHPNTGTNAHLTISYHSLHGFTNLKKLRGRSGSIRSHEQRATAARRRRSHIDIYRWVEWAVVDRRPFTFVERRRVRQNPRMGIITAKTYTISIKKLRGAVDQRVIKILPKKFGLVLMG</sequence>
<evidence type="ECO:0000313" key="3">
    <source>
        <dbReference type="Proteomes" id="UP000736787"/>
    </source>
</evidence>